<dbReference type="InterPro" id="IPR009081">
    <property type="entry name" value="PP-bd_ACP"/>
</dbReference>
<proteinExistence type="predicted"/>
<dbReference type="Pfam" id="PF00550">
    <property type="entry name" value="PP-binding"/>
    <property type="match status" value="1"/>
</dbReference>
<feature type="domain" description="Carrier" evidence="1">
    <location>
        <begin position="1"/>
        <end position="73"/>
    </location>
</feature>
<organism evidence="2 3">
    <name type="scientific">Bacteroides cellulosilyticus</name>
    <dbReference type="NCBI Taxonomy" id="246787"/>
    <lineage>
        <taxon>Bacteria</taxon>
        <taxon>Pseudomonadati</taxon>
        <taxon>Bacteroidota</taxon>
        <taxon>Bacteroidia</taxon>
        <taxon>Bacteroidales</taxon>
        <taxon>Bacteroidaceae</taxon>
        <taxon>Bacteroides</taxon>
    </lineage>
</organism>
<dbReference type="InterPro" id="IPR036736">
    <property type="entry name" value="ACP-like_sf"/>
</dbReference>
<dbReference type="RefSeq" id="WP_026367660.1">
    <property type="nucleotide sequence ID" value="NZ_JBBNMF010000015.1"/>
</dbReference>
<dbReference type="AlphaFoldDB" id="A0A6L3JUU2"/>
<evidence type="ECO:0000313" key="3">
    <source>
        <dbReference type="Proteomes" id="UP000482653"/>
    </source>
</evidence>
<dbReference type="Gene3D" id="1.10.1200.10">
    <property type="entry name" value="ACP-like"/>
    <property type="match status" value="1"/>
</dbReference>
<evidence type="ECO:0000313" key="2">
    <source>
        <dbReference type="EMBL" id="KAA5415106.1"/>
    </source>
</evidence>
<sequence>MSLQKFIEKFAEAIEMESVEGLKEGTRFRDLDEWNSLAALSVIAMFDEEYDKELKVPDFKQANTIGDLINLLK</sequence>
<evidence type="ECO:0000259" key="1">
    <source>
        <dbReference type="PROSITE" id="PS50075"/>
    </source>
</evidence>
<dbReference type="SUPFAM" id="SSF47336">
    <property type="entry name" value="ACP-like"/>
    <property type="match status" value="1"/>
</dbReference>
<protein>
    <submittedName>
        <fullName evidence="2">Acyl carrier protein</fullName>
    </submittedName>
</protein>
<dbReference type="EMBL" id="VVYX01000033">
    <property type="protein sequence ID" value="KAA5415106.1"/>
    <property type="molecule type" value="Genomic_DNA"/>
</dbReference>
<accession>A0A6L3JUU2</accession>
<reference evidence="2 3" key="1">
    <citation type="journal article" date="2019" name="Nat. Med.">
        <title>A library of human gut bacterial isolates paired with longitudinal multiomics data enables mechanistic microbiome research.</title>
        <authorList>
            <person name="Poyet M."/>
            <person name="Groussin M."/>
            <person name="Gibbons S.M."/>
            <person name="Avila-Pacheco J."/>
            <person name="Jiang X."/>
            <person name="Kearney S.M."/>
            <person name="Perrotta A.R."/>
            <person name="Berdy B."/>
            <person name="Zhao S."/>
            <person name="Lieberman T.D."/>
            <person name="Swanson P.K."/>
            <person name="Smith M."/>
            <person name="Roesemann S."/>
            <person name="Alexander J.E."/>
            <person name="Rich S.A."/>
            <person name="Livny J."/>
            <person name="Vlamakis H."/>
            <person name="Clish C."/>
            <person name="Bullock K."/>
            <person name="Deik A."/>
            <person name="Scott J."/>
            <person name="Pierce K.A."/>
            <person name="Xavier R.J."/>
            <person name="Alm E.J."/>
        </authorList>
    </citation>
    <scope>NUCLEOTIDE SEQUENCE [LARGE SCALE GENOMIC DNA]</scope>
    <source>
        <strain evidence="2 3">BIOML-A8</strain>
    </source>
</reference>
<name>A0A6L3JUU2_9BACE</name>
<dbReference type="Proteomes" id="UP000482653">
    <property type="component" value="Unassembled WGS sequence"/>
</dbReference>
<comment type="caution">
    <text evidence="2">The sequence shown here is derived from an EMBL/GenBank/DDBJ whole genome shotgun (WGS) entry which is preliminary data.</text>
</comment>
<gene>
    <name evidence="2" type="ORF">F2Y87_22170</name>
</gene>
<dbReference type="PROSITE" id="PS50075">
    <property type="entry name" value="CARRIER"/>
    <property type="match status" value="1"/>
</dbReference>